<dbReference type="RefSeq" id="WP_326706979.1">
    <property type="nucleotide sequence ID" value="NZ_CP109083.1"/>
</dbReference>
<evidence type="ECO:0000313" key="3">
    <source>
        <dbReference type="Proteomes" id="UP001356428"/>
    </source>
</evidence>
<accession>A0ABZ1EQQ1</accession>
<proteinExistence type="predicted"/>
<keyword evidence="1" id="KW-1133">Transmembrane helix</keyword>
<dbReference type="Proteomes" id="UP001356428">
    <property type="component" value="Chromosome"/>
</dbReference>
<sequence>METAQRVVRRNRLYSRLVSVLVYVSFLLLCYSVWRQNAPDTLTGSWPWKLELLDVQSAATATVGSLGAALARAQYARAVRPALGYFGRVMADMAPGERLAWACSVFNAAQDVAVVEEISYLVVLTARSEDAEEQTDWVNREEAERTVVDRGPESRTDFALHAIGVGRPVPAQGVMPLGWFTAAAMAQVRDVFVRVRVTDRVGDTHERIISMLKGADRSARRVDPPMI</sequence>
<dbReference type="EMBL" id="CP109083">
    <property type="protein sequence ID" value="WSB06397.1"/>
    <property type="molecule type" value="Genomic_DNA"/>
</dbReference>
<keyword evidence="3" id="KW-1185">Reference proteome</keyword>
<feature type="transmembrane region" description="Helical" evidence="1">
    <location>
        <begin position="13"/>
        <end position="34"/>
    </location>
</feature>
<keyword evidence="1" id="KW-0812">Transmembrane</keyword>
<name>A0ABZ1EQQ1_9ACTN</name>
<keyword evidence="1" id="KW-0472">Membrane</keyword>
<protein>
    <submittedName>
        <fullName evidence="2">Uncharacterized protein</fullName>
    </submittedName>
</protein>
<reference evidence="2 3" key="1">
    <citation type="submission" date="2022-10" db="EMBL/GenBank/DDBJ databases">
        <title>The complete genomes of actinobacterial strains from the NBC collection.</title>
        <authorList>
            <person name="Joergensen T.S."/>
            <person name="Alvarez Arevalo M."/>
            <person name="Sterndorff E.B."/>
            <person name="Faurdal D."/>
            <person name="Vuksanovic O."/>
            <person name="Mourched A.-S."/>
            <person name="Charusanti P."/>
            <person name="Shaw S."/>
            <person name="Blin K."/>
            <person name="Weber T."/>
        </authorList>
    </citation>
    <scope>NUCLEOTIDE SEQUENCE [LARGE SCALE GENOMIC DNA]</scope>
    <source>
        <strain evidence="2 3">NBC 01792</strain>
    </source>
</reference>
<evidence type="ECO:0000313" key="2">
    <source>
        <dbReference type="EMBL" id="WSB06397.1"/>
    </source>
</evidence>
<evidence type="ECO:0000256" key="1">
    <source>
        <dbReference type="SAM" id="Phobius"/>
    </source>
</evidence>
<gene>
    <name evidence="2" type="ORF">OG849_03705</name>
</gene>
<organism evidence="2 3">
    <name type="scientific">Streptomyces cyaneofuscatus</name>
    <dbReference type="NCBI Taxonomy" id="66883"/>
    <lineage>
        <taxon>Bacteria</taxon>
        <taxon>Bacillati</taxon>
        <taxon>Actinomycetota</taxon>
        <taxon>Actinomycetes</taxon>
        <taxon>Kitasatosporales</taxon>
        <taxon>Streptomycetaceae</taxon>
        <taxon>Streptomyces</taxon>
    </lineage>
</organism>